<keyword evidence="2" id="KW-1185">Reference proteome</keyword>
<sequence>MEPVMKNHPLHPRCGPLALDGSGKEFVCGACKLAGSGMYAYRCSGAGCDGFSLHGQCATCPEKLSFWGHPQHEVVLEHARADMGRVMLAVRSDVHAALASSMPTAGVLPVGCEMCTNEIEGAHYYCHPCGFFVHALCATLPKLARSAAHPDHDLALLCSFPTMCGGCKMPAVWAYRCAPCLSFHHINCLPENAGMFAKPFADRPPNPFFVPPPMMMGPPPGAFDEANPFGVVHTYRHRGI</sequence>
<proteinExistence type="predicted"/>
<reference evidence="1" key="1">
    <citation type="submission" date="2021-05" db="EMBL/GenBank/DDBJ databases">
        <authorList>
            <person name="Scholz U."/>
            <person name="Mascher M."/>
            <person name="Fiebig A."/>
        </authorList>
    </citation>
    <scope>NUCLEOTIDE SEQUENCE [LARGE SCALE GENOMIC DNA]</scope>
</reference>
<dbReference type="EnsemblPlants" id="AVESA.00010b.r2.4DG0789000.1">
    <property type="protein sequence ID" value="AVESA.00010b.r2.4DG0789000.1.CDS.1"/>
    <property type="gene ID" value="AVESA.00010b.r2.4DG0789000"/>
</dbReference>
<organism evidence="1 2">
    <name type="scientific">Avena sativa</name>
    <name type="common">Oat</name>
    <dbReference type="NCBI Taxonomy" id="4498"/>
    <lineage>
        <taxon>Eukaryota</taxon>
        <taxon>Viridiplantae</taxon>
        <taxon>Streptophyta</taxon>
        <taxon>Embryophyta</taxon>
        <taxon>Tracheophyta</taxon>
        <taxon>Spermatophyta</taxon>
        <taxon>Magnoliopsida</taxon>
        <taxon>Liliopsida</taxon>
        <taxon>Poales</taxon>
        <taxon>Poaceae</taxon>
        <taxon>BOP clade</taxon>
        <taxon>Pooideae</taxon>
        <taxon>Poodae</taxon>
        <taxon>Poeae</taxon>
        <taxon>Poeae Chloroplast Group 1 (Aveneae type)</taxon>
        <taxon>Aveninae</taxon>
        <taxon>Avena</taxon>
    </lineage>
</organism>
<name>A0ACD5XG20_AVESA</name>
<evidence type="ECO:0000313" key="1">
    <source>
        <dbReference type="EnsemblPlants" id="AVESA.00010b.r2.4DG0789000.1.CDS.1"/>
    </source>
</evidence>
<dbReference type="Proteomes" id="UP001732700">
    <property type="component" value="Chromosome 4D"/>
</dbReference>
<reference evidence="1" key="2">
    <citation type="submission" date="2025-09" db="UniProtKB">
        <authorList>
            <consortium name="EnsemblPlants"/>
        </authorList>
    </citation>
    <scope>IDENTIFICATION</scope>
</reference>
<evidence type="ECO:0000313" key="2">
    <source>
        <dbReference type="Proteomes" id="UP001732700"/>
    </source>
</evidence>
<accession>A0ACD5XG20</accession>
<protein>
    <submittedName>
        <fullName evidence="1">Uncharacterized protein</fullName>
    </submittedName>
</protein>